<accession>A0ABT3WA42</accession>
<dbReference type="EMBL" id="JANIDW010000002">
    <property type="protein sequence ID" value="MCX5614639.1"/>
    <property type="molecule type" value="Genomic_DNA"/>
</dbReference>
<dbReference type="InterPro" id="IPR036709">
    <property type="entry name" value="Autotransporte_beta_dom_sf"/>
</dbReference>
<dbReference type="Proteomes" id="UP001165648">
    <property type="component" value="Unassembled WGS sequence"/>
</dbReference>
<name>A0ABT3WA42_9PROT</name>
<dbReference type="PROSITE" id="PS51208">
    <property type="entry name" value="AUTOTRANSPORTER"/>
    <property type="match status" value="1"/>
</dbReference>
<dbReference type="SMART" id="SM00869">
    <property type="entry name" value="Autotransporter"/>
    <property type="match status" value="1"/>
</dbReference>
<evidence type="ECO:0000313" key="3">
    <source>
        <dbReference type="EMBL" id="MCX5614639.1"/>
    </source>
</evidence>
<dbReference type="InterPro" id="IPR005546">
    <property type="entry name" value="Autotransporte_beta"/>
</dbReference>
<sequence>MRNKLLFTAALFCVEMTPFGRVYTSARAADAYDAAVTGLDDSGITGVYNANGDLAGGADHPTDAVASQILEREKAGLPTGPNGVQSNFFGRGTAYATDQNNNKLPIVTQSAGLIVGLGSNDTATDKMNILPLKAKAEYDGYTLVRGNGSLILQDGGSINSQGVTEVGNRTVDAAHMIVDRGSSLTLNGDASGQTPNAVIGTLIVGNNDPTPDNLGTVESEGNNNLTVQNGGTVSARTVSIANNVGNNGGVIYVTGDGSQLVAGDGGITVNEGKGIVLVDRSGVIESKGVISFGDVHAVSTTGTAQNSNGNTSDNAYDTVQGNLIVGRRGTLIAGDSNVAANNTVVDGSNGNGLIVHQAKLFDYGRVDGITRSYGQNAVVSSSALHPKEAQFSIIDGTLANRTDSGSDGKQADPLHTNMNIGIAGTATFRATNAAVNSSTPLDPISNKQDATGITVAGNISNYKDTSGNSYTGNLNKTGSGTLTLLGNNTYTGVTTVEDGTLQLGGIVGSATPSTPYDQRLAARLLEENTNGSAQSYKGSDAYNNDLQTAYNQAGKIDPSSAITLGKTGTLNLAWATNTLADTPNNPNHSPNSAARENYRVFSNDISGQGQLLRDTTDGVINESADTLDQANSFTHLTGQTNLTHVDGSPDTALLLRKGNLAVDSYAGKTGSVTITGGGNIVVGSDLGGQKDHTNDKAAMLEDNNRLVVQNGGSITSDGDMTIGDKASGAGAVIVSGKDVTGDLPADKITTGATSSITLKNTGKTGNIVVGNAGTGFLNVDERASVTAGGNLTIGNEAGGYGKVVVGDGRYGLPDTGVTSHLDLTGTGTSGNIIVGQQGYGNLSIQKGGEVTAYGVSVGGTPGSSLNVGAYPPGVATDANALDGGQLTIGKGGLTIGNDKQDQTLYAVGVTHGGTINSEGQVHITRDGFLKVGDGDASFESGKKGTLIAGDLDGNPGILSTSTQANAFTLFGNGVIQNRQGADLHIVSDIYLSDGHYGSDVRRGTFDTNGQNTYVQGNLLDRGQGGIEKTGDGTLYLTGHDSNYTGETLVKQGTLALASDYGVESDANIATSSGLTVADGARLTGYTKQDANDYGAAPVTTVEGGGTIEANWSRPTGTLNVGALNHTGTALTMNGTAGHQSVLSVGVGSAATNNYINLDNATEYSRANGAIDTTGKTVSGRYRQLSGGQIHVNGDAVLNSATINIQGGETGRVFAGDGYRILTATGSVSANHDNALTGDLTNGSLFVAPYLVFENQAVDVLYDRNDRSFESVGQTHNERETGHGLDGLPGSSDIVKAMTGATSGKEARRALNNLSGEIHASARTALIQDSYLIEQAVLDRLSDAGCHGHDGDYVSSQGRYDFYTRRKESRCYSDHAIMWGQAYGSLGHNGGAGNADRLHHQTAGFVMGADAPVGDRWRLGGMIAYGHSMFNTNGASNSSGNSNNISLGAYAGSHWGGFNLRLGAFYTWNLMNMRRHVDVFGFGGRQTSHYRNGTGRAFTELSYTMHAGQFQFEPFLEGAYVNQYAGHFNERGAAALYSQSKNRSVGFTSFGFRTARDFRIGDLRLHAHVMAAYRRAYGSLHSSRQERFYGSANDMDVTGVLLSRDAAVTKAGVSAKVTDRIDLDLSYIGQYGNHSIDSGATGSIKVAF</sequence>
<keyword evidence="1" id="KW-0732">Signal</keyword>
<dbReference type="Gene3D" id="2.40.128.130">
    <property type="entry name" value="Autotransporter beta-domain"/>
    <property type="match status" value="1"/>
</dbReference>
<feature type="domain" description="Autotransporter" evidence="2">
    <location>
        <begin position="1370"/>
        <end position="1647"/>
    </location>
</feature>
<evidence type="ECO:0000313" key="4">
    <source>
        <dbReference type="Proteomes" id="UP001165648"/>
    </source>
</evidence>
<evidence type="ECO:0000256" key="1">
    <source>
        <dbReference type="ARBA" id="ARBA00022729"/>
    </source>
</evidence>
<keyword evidence="4" id="KW-1185">Reference proteome</keyword>
<organism evidence="3 4">
    <name type="scientific">Bombella saccharophila</name>
    <dbReference type="NCBI Taxonomy" id="2967338"/>
    <lineage>
        <taxon>Bacteria</taxon>
        <taxon>Pseudomonadati</taxon>
        <taxon>Pseudomonadota</taxon>
        <taxon>Alphaproteobacteria</taxon>
        <taxon>Acetobacterales</taxon>
        <taxon>Acetobacteraceae</taxon>
        <taxon>Bombella</taxon>
    </lineage>
</organism>
<dbReference type="Pfam" id="PF03797">
    <property type="entry name" value="Autotransporter"/>
    <property type="match status" value="1"/>
</dbReference>
<dbReference type="RefSeq" id="WP_266106709.1">
    <property type="nucleotide sequence ID" value="NZ_JANIDW010000002.1"/>
</dbReference>
<reference evidence="3 4" key="1">
    <citation type="submission" date="2022-07" db="EMBL/GenBank/DDBJ databases">
        <title>Bombella genomes.</title>
        <authorList>
            <person name="Harer L."/>
            <person name="Styblova S."/>
            <person name="Ehrmann M."/>
        </authorList>
    </citation>
    <scope>NUCLEOTIDE SEQUENCE [LARGE SCALE GENOMIC DNA]</scope>
    <source>
        <strain evidence="3 4">TMW 2.2558</strain>
    </source>
</reference>
<proteinExistence type="predicted"/>
<comment type="caution">
    <text evidence="3">The sequence shown here is derived from an EMBL/GenBank/DDBJ whole genome shotgun (WGS) entry which is preliminary data.</text>
</comment>
<protein>
    <submittedName>
        <fullName evidence="3">Autotransporter domain-containing protein</fullName>
    </submittedName>
</protein>
<dbReference type="SUPFAM" id="SSF103515">
    <property type="entry name" value="Autotransporter"/>
    <property type="match status" value="1"/>
</dbReference>
<dbReference type="Pfam" id="PF12951">
    <property type="entry name" value="PATR"/>
    <property type="match status" value="2"/>
</dbReference>
<evidence type="ECO:0000259" key="2">
    <source>
        <dbReference type="PROSITE" id="PS51208"/>
    </source>
</evidence>
<dbReference type="NCBIfam" id="TIGR02601">
    <property type="entry name" value="autotrns_rpt"/>
    <property type="match status" value="2"/>
</dbReference>
<gene>
    <name evidence="3" type="ORF">NQF64_05195</name>
</gene>
<dbReference type="InterPro" id="IPR013425">
    <property type="entry name" value="Autotrns_rpt"/>
</dbReference>